<dbReference type="InterPro" id="IPR036163">
    <property type="entry name" value="HMA_dom_sf"/>
</dbReference>
<gene>
    <name evidence="13" type="ORF">H3C67_02215</name>
</gene>
<dbReference type="SFLD" id="SFLDG00002">
    <property type="entry name" value="C1.7:_P-type_atpase_like"/>
    <property type="match status" value="1"/>
</dbReference>
<dbReference type="SUPFAM" id="SSF81653">
    <property type="entry name" value="Calcium ATPase, transduction domain A"/>
    <property type="match status" value="1"/>
</dbReference>
<organism evidence="13 14">
    <name type="scientific">Candidatus Dojkabacteria bacterium</name>
    <dbReference type="NCBI Taxonomy" id="2099670"/>
    <lineage>
        <taxon>Bacteria</taxon>
        <taxon>Candidatus Dojkabacteria</taxon>
    </lineage>
</organism>
<comment type="caution">
    <text evidence="13">The sequence shown here is derived from an EMBL/GenBank/DDBJ whole genome shotgun (WGS) entry which is preliminary data.</text>
</comment>
<dbReference type="SFLD" id="SFLDF00027">
    <property type="entry name" value="p-type_atpase"/>
    <property type="match status" value="1"/>
</dbReference>
<dbReference type="CDD" id="cd02094">
    <property type="entry name" value="P-type_ATPase_Cu-like"/>
    <property type="match status" value="1"/>
</dbReference>
<feature type="transmembrane region" description="Helical" evidence="11">
    <location>
        <begin position="362"/>
        <end position="385"/>
    </location>
</feature>
<evidence type="ECO:0000313" key="14">
    <source>
        <dbReference type="Proteomes" id="UP000781173"/>
    </source>
</evidence>
<dbReference type="PANTHER" id="PTHR43520">
    <property type="entry name" value="ATP7, ISOFORM B"/>
    <property type="match status" value="1"/>
</dbReference>
<dbReference type="EMBL" id="JACFOF010000004">
    <property type="protein sequence ID" value="MBW7953576.1"/>
    <property type="molecule type" value="Genomic_DNA"/>
</dbReference>
<comment type="similarity">
    <text evidence="2 11">Belongs to the cation transport ATPase (P-type) (TC 3.A.3) family. Type IB subfamily.</text>
</comment>
<dbReference type="NCBIfam" id="TIGR01525">
    <property type="entry name" value="ATPase-IB_hvy"/>
    <property type="match status" value="1"/>
</dbReference>
<evidence type="ECO:0000256" key="2">
    <source>
        <dbReference type="ARBA" id="ARBA00006024"/>
    </source>
</evidence>
<keyword evidence="3 11" id="KW-1003">Cell membrane</keyword>
<feature type="transmembrane region" description="Helical" evidence="11">
    <location>
        <begin position="178"/>
        <end position="196"/>
    </location>
</feature>
<feature type="transmembrane region" description="Helical" evidence="11">
    <location>
        <begin position="138"/>
        <end position="157"/>
    </location>
</feature>
<dbReference type="InterPro" id="IPR027256">
    <property type="entry name" value="P-typ_ATPase_IB"/>
</dbReference>
<evidence type="ECO:0000256" key="11">
    <source>
        <dbReference type="RuleBase" id="RU362081"/>
    </source>
</evidence>
<dbReference type="PRINTS" id="PR00119">
    <property type="entry name" value="CATATPASE"/>
</dbReference>
<feature type="transmembrane region" description="Helical" evidence="11">
    <location>
        <begin position="397"/>
        <end position="422"/>
    </location>
</feature>
<reference evidence="13" key="1">
    <citation type="journal article" date="2022" name="ISME J.">
        <title>A general approach to explore prokaryotic protein glycosylation reveals the unique surface layer modulation of an anammox bacterium.</title>
        <authorList>
            <person name="Pabst M."/>
            <person name="Grouzdev D.S."/>
            <person name="Lawson C.E."/>
            <person name="Kleikamp H.B.C."/>
            <person name="de Ram C."/>
            <person name="Louwen R."/>
            <person name="Lin Y.M."/>
            <person name="Lucker S."/>
            <person name="van Loosdrecht M.C.M."/>
            <person name="Laureni M."/>
        </authorList>
    </citation>
    <scope>NUCLEOTIDE SEQUENCE</scope>
    <source>
        <strain evidence="13">BROCD043</strain>
    </source>
</reference>
<keyword evidence="9 11" id="KW-1133">Transmembrane helix</keyword>
<dbReference type="InterPro" id="IPR017969">
    <property type="entry name" value="Heavy-metal-associated_CS"/>
</dbReference>
<dbReference type="GO" id="GO:0005507">
    <property type="term" value="F:copper ion binding"/>
    <property type="evidence" value="ECO:0007669"/>
    <property type="project" value="TreeGrafter"/>
</dbReference>
<dbReference type="Proteomes" id="UP000781173">
    <property type="component" value="Unassembled WGS sequence"/>
</dbReference>
<dbReference type="GO" id="GO:0005524">
    <property type="term" value="F:ATP binding"/>
    <property type="evidence" value="ECO:0007669"/>
    <property type="project" value="UniProtKB-UniRule"/>
</dbReference>
<protein>
    <submittedName>
        <fullName evidence="13">Heavy metal translocating P-type ATPase</fullName>
    </submittedName>
</protein>
<dbReference type="SUPFAM" id="SSF55008">
    <property type="entry name" value="HMA, heavy metal-associated domain"/>
    <property type="match status" value="1"/>
</dbReference>
<comment type="subcellular location">
    <subcellularLocation>
        <location evidence="1">Cell membrane</location>
        <topology evidence="1">Multi-pass membrane protein</topology>
    </subcellularLocation>
</comment>
<dbReference type="PRINTS" id="PR00942">
    <property type="entry name" value="CUATPASEI"/>
</dbReference>
<evidence type="ECO:0000256" key="1">
    <source>
        <dbReference type="ARBA" id="ARBA00004651"/>
    </source>
</evidence>
<feature type="transmembrane region" description="Helical" evidence="11">
    <location>
        <begin position="741"/>
        <end position="763"/>
    </location>
</feature>
<evidence type="ECO:0000313" key="13">
    <source>
        <dbReference type="EMBL" id="MBW7953576.1"/>
    </source>
</evidence>
<dbReference type="Gene3D" id="3.30.70.100">
    <property type="match status" value="1"/>
</dbReference>
<dbReference type="PANTHER" id="PTHR43520:SF8">
    <property type="entry name" value="P-TYPE CU(+) TRANSPORTER"/>
    <property type="match status" value="1"/>
</dbReference>
<dbReference type="InterPro" id="IPR018303">
    <property type="entry name" value="ATPase_P-typ_P_site"/>
</dbReference>
<evidence type="ECO:0000256" key="4">
    <source>
        <dbReference type="ARBA" id="ARBA00022692"/>
    </source>
</evidence>
<evidence type="ECO:0000259" key="12">
    <source>
        <dbReference type="PROSITE" id="PS50846"/>
    </source>
</evidence>
<evidence type="ECO:0000256" key="8">
    <source>
        <dbReference type="ARBA" id="ARBA00022967"/>
    </source>
</evidence>
<dbReference type="InterPro" id="IPR006121">
    <property type="entry name" value="HMA_dom"/>
</dbReference>
<evidence type="ECO:0000256" key="10">
    <source>
        <dbReference type="ARBA" id="ARBA00023136"/>
    </source>
</evidence>
<evidence type="ECO:0000256" key="5">
    <source>
        <dbReference type="ARBA" id="ARBA00022723"/>
    </source>
</evidence>
<keyword evidence="10 11" id="KW-0472">Membrane</keyword>
<dbReference type="NCBIfam" id="TIGR01511">
    <property type="entry name" value="ATPase-IB1_Cu"/>
    <property type="match status" value="1"/>
</dbReference>
<evidence type="ECO:0000256" key="3">
    <source>
        <dbReference type="ARBA" id="ARBA00022475"/>
    </source>
</evidence>
<dbReference type="GO" id="GO:0016887">
    <property type="term" value="F:ATP hydrolysis activity"/>
    <property type="evidence" value="ECO:0007669"/>
    <property type="project" value="InterPro"/>
</dbReference>
<dbReference type="AlphaFoldDB" id="A0A952ALJ6"/>
<dbReference type="PROSITE" id="PS01047">
    <property type="entry name" value="HMA_1"/>
    <property type="match status" value="1"/>
</dbReference>
<dbReference type="InterPro" id="IPR008250">
    <property type="entry name" value="ATPase_P-typ_transduc_dom_A_sf"/>
</dbReference>
<dbReference type="CDD" id="cd00371">
    <property type="entry name" value="HMA"/>
    <property type="match status" value="1"/>
</dbReference>
<dbReference type="InterPro" id="IPR023298">
    <property type="entry name" value="ATPase_P-typ_TM_dom_sf"/>
</dbReference>
<keyword evidence="6 11" id="KW-0547">Nucleotide-binding</keyword>
<dbReference type="InterPro" id="IPR023299">
    <property type="entry name" value="ATPase_P-typ_cyto_dom_N"/>
</dbReference>
<dbReference type="InterPro" id="IPR059000">
    <property type="entry name" value="ATPase_P-type_domA"/>
</dbReference>
<dbReference type="GO" id="GO:0043682">
    <property type="term" value="F:P-type divalent copper transporter activity"/>
    <property type="evidence" value="ECO:0007669"/>
    <property type="project" value="TreeGrafter"/>
</dbReference>
<dbReference type="Gene3D" id="3.40.1110.10">
    <property type="entry name" value="Calcium-transporting ATPase, cytoplasmic domain N"/>
    <property type="match status" value="2"/>
</dbReference>
<dbReference type="PROSITE" id="PS00154">
    <property type="entry name" value="ATPASE_E1_E2"/>
    <property type="match status" value="1"/>
</dbReference>
<keyword evidence="7 11" id="KW-0067">ATP-binding</keyword>
<dbReference type="Pfam" id="PF00403">
    <property type="entry name" value="HMA"/>
    <property type="match status" value="1"/>
</dbReference>
<keyword evidence="4 11" id="KW-0812">Transmembrane</keyword>
<dbReference type="SUPFAM" id="SSF56784">
    <property type="entry name" value="HAD-like"/>
    <property type="match status" value="1"/>
</dbReference>
<dbReference type="Gene3D" id="3.40.50.1000">
    <property type="entry name" value="HAD superfamily/HAD-like"/>
    <property type="match status" value="1"/>
</dbReference>
<feature type="transmembrane region" description="Helical" evidence="11">
    <location>
        <begin position="93"/>
        <end position="118"/>
    </location>
</feature>
<dbReference type="NCBIfam" id="TIGR01494">
    <property type="entry name" value="ATPase_P-type"/>
    <property type="match status" value="1"/>
</dbReference>
<dbReference type="SFLD" id="SFLDS00003">
    <property type="entry name" value="Haloacid_Dehalogenase"/>
    <property type="match status" value="1"/>
</dbReference>
<proteinExistence type="inferred from homology"/>
<dbReference type="SUPFAM" id="SSF81665">
    <property type="entry name" value="Calcium ATPase, transmembrane domain M"/>
    <property type="match status" value="1"/>
</dbReference>
<dbReference type="Gene3D" id="2.70.150.10">
    <property type="entry name" value="Calcium-transporting ATPase, cytoplasmic transduction domain A"/>
    <property type="match status" value="1"/>
</dbReference>
<dbReference type="GO" id="GO:0005886">
    <property type="term" value="C:plasma membrane"/>
    <property type="evidence" value="ECO:0007669"/>
    <property type="project" value="UniProtKB-SubCell"/>
</dbReference>
<keyword evidence="8" id="KW-1278">Translocase</keyword>
<dbReference type="Pfam" id="PF00702">
    <property type="entry name" value="Hydrolase"/>
    <property type="match status" value="1"/>
</dbReference>
<evidence type="ECO:0000256" key="7">
    <source>
        <dbReference type="ARBA" id="ARBA00022840"/>
    </source>
</evidence>
<dbReference type="InterPro" id="IPR044492">
    <property type="entry name" value="P_typ_ATPase_HD_dom"/>
</dbReference>
<dbReference type="InterPro" id="IPR036412">
    <property type="entry name" value="HAD-like_sf"/>
</dbReference>
<evidence type="ECO:0000256" key="6">
    <source>
        <dbReference type="ARBA" id="ARBA00022741"/>
    </source>
</evidence>
<feature type="transmembrane region" description="Helical" evidence="11">
    <location>
        <begin position="716"/>
        <end position="735"/>
    </location>
</feature>
<dbReference type="InterPro" id="IPR001757">
    <property type="entry name" value="P_typ_ATPase"/>
</dbReference>
<evidence type="ECO:0000256" key="9">
    <source>
        <dbReference type="ARBA" id="ARBA00022989"/>
    </source>
</evidence>
<sequence length="769" mass="83074">MVKKTFPVIGIHCAACKQLLEKSVGSLDGVSKVHVNFATENITIEFDETKVSNGDLELAVSSVGKYRLIIEDQPKDHHAKMLKQDEYKRQLKIFRYVLLGSLPFFVIMLLMFLSQLGLIELDHKPLGKIMFSGSDYEINLFFLIQFLIATPLVFLGGRDIFVSAYNALRARTANMDSLIALGTGAAWLFSTIVTFVPDAFSEINADVFFEAAVFIILFILLGRLLEAKAKGQANDAITKLLELQAKDATVIRDGIEVRIPIEQVIVGDIIVVRPGEKIPVDGVITEGSSTLNESMVTGESIPVTKSAGDQVIGSTINKTSSFKYKAEKVGSDTMLAQIIQLVEEAQGTTAPIQKLADQVSSVFVPIIILISITALVFWLLIAPQLGLIYPEINPLRLAVYIAVTILIIACPCALGLATPTALMVGTGKAASKGILVKNAQALEYAHKIDTLIFDKTGTLTKGFPEVKEFISIDSSKNDEILNLAHAVEHLSEHPLSLAIEKYALANTKSIDKQSKVNDFKMLEGLGVEGKVGKNSVSIGNAKLMNLKQVSIQPELGKKSEELTRLGMTVIYLAVNNNHLAIFAIADTIKEESKEIIEKIKSFGIKTVMLTGDNEGAANYIARSLSLDQVYADVLPAEKSQIVSRLRAEKGGIVAMVGDGINDALALANADIGIALGTGTDIAIEAADIVLIKGNLRKVLQTIELSNSTLRVVKQNLIWAFSYNVLAIPLAAGILFPFTGILLSPVIASAAMAFSSVSVVLNSIRLKGKI</sequence>
<dbReference type="GO" id="GO:0055070">
    <property type="term" value="P:copper ion homeostasis"/>
    <property type="evidence" value="ECO:0007669"/>
    <property type="project" value="TreeGrafter"/>
</dbReference>
<dbReference type="FunFam" id="2.70.150.10:FF:000020">
    <property type="entry name" value="Copper-exporting P-type ATPase A"/>
    <property type="match status" value="1"/>
</dbReference>
<dbReference type="InterPro" id="IPR023214">
    <property type="entry name" value="HAD_sf"/>
</dbReference>
<feature type="transmembrane region" description="Helical" evidence="11">
    <location>
        <begin position="208"/>
        <end position="225"/>
    </location>
</feature>
<keyword evidence="5 11" id="KW-0479">Metal-binding</keyword>
<dbReference type="Pfam" id="PF00122">
    <property type="entry name" value="E1-E2_ATPase"/>
    <property type="match status" value="1"/>
</dbReference>
<dbReference type="PROSITE" id="PS50846">
    <property type="entry name" value="HMA_2"/>
    <property type="match status" value="1"/>
</dbReference>
<accession>A0A952ALJ6</accession>
<name>A0A952ALJ6_9BACT</name>
<dbReference type="PRINTS" id="PR00943">
    <property type="entry name" value="CUATPASE"/>
</dbReference>
<feature type="domain" description="HMA" evidence="12">
    <location>
        <begin position="2"/>
        <end position="68"/>
    </location>
</feature>